<evidence type="ECO:0000259" key="17">
    <source>
        <dbReference type="SMART" id="SM00079"/>
    </source>
</evidence>
<comment type="subcellular location">
    <subcellularLocation>
        <location evidence="1">Membrane</location>
        <topology evidence="1">Multi-pass membrane protein</topology>
    </subcellularLocation>
    <subcellularLocation>
        <location evidence="14">Postsynaptic cell membrane</location>
    </subcellularLocation>
</comment>
<evidence type="ECO:0000256" key="4">
    <source>
        <dbReference type="ARBA" id="ARBA00022692"/>
    </source>
</evidence>
<evidence type="ECO:0000259" key="18">
    <source>
        <dbReference type="SMART" id="SM00918"/>
    </source>
</evidence>
<feature type="domain" description="Ionotropic glutamate receptor C-terminal" evidence="17">
    <location>
        <begin position="422"/>
        <end position="774"/>
    </location>
</feature>
<keyword evidence="7" id="KW-0406">Ion transport</keyword>
<evidence type="ECO:0000256" key="1">
    <source>
        <dbReference type="ARBA" id="ARBA00004141"/>
    </source>
</evidence>
<dbReference type="SUPFAM" id="SSF53850">
    <property type="entry name" value="Periplasmic binding protein-like II"/>
    <property type="match status" value="1"/>
</dbReference>
<evidence type="ECO:0000313" key="19">
    <source>
        <dbReference type="Proteomes" id="UP000694941"/>
    </source>
</evidence>
<dbReference type="Proteomes" id="UP000694941">
    <property type="component" value="Unplaced"/>
</dbReference>
<keyword evidence="19" id="KW-1185">Reference proteome</keyword>
<evidence type="ECO:0000256" key="13">
    <source>
        <dbReference type="ARBA" id="ARBA00023303"/>
    </source>
</evidence>
<keyword evidence="16" id="KW-0732">Signal</keyword>
<name>A0ABM1T9Q0_LIMPO</name>
<gene>
    <name evidence="20" type="primary">LOC106468564</name>
</gene>
<evidence type="ECO:0000256" key="8">
    <source>
        <dbReference type="ARBA" id="ARBA00023136"/>
    </source>
</evidence>
<keyword evidence="13" id="KW-0407">Ion channel</keyword>
<evidence type="ECO:0000256" key="16">
    <source>
        <dbReference type="SAM" id="SignalP"/>
    </source>
</evidence>
<dbReference type="RefSeq" id="XP_022252606.1">
    <property type="nucleotide sequence ID" value="XM_022396898.1"/>
</dbReference>
<reference evidence="20" key="1">
    <citation type="submission" date="2025-08" db="UniProtKB">
        <authorList>
            <consortium name="RefSeq"/>
        </authorList>
    </citation>
    <scope>IDENTIFICATION</scope>
    <source>
        <tissue evidence="20">Muscle</tissue>
    </source>
</reference>
<dbReference type="Gene3D" id="3.40.190.10">
    <property type="entry name" value="Periplasmic binding protein-like II"/>
    <property type="match status" value="1"/>
</dbReference>
<accession>A0ABM1T9Q0</accession>
<feature type="signal peptide" evidence="16">
    <location>
        <begin position="1"/>
        <end position="21"/>
    </location>
</feature>
<keyword evidence="12" id="KW-1071">Ligand-gated ion channel</keyword>
<dbReference type="PANTHER" id="PTHR18966">
    <property type="entry name" value="IONOTROPIC GLUTAMATE RECEPTOR"/>
    <property type="match status" value="1"/>
</dbReference>
<dbReference type="Pfam" id="PF01094">
    <property type="entry name" value="ANF_receptor"/>
    <property type="match status" value="1"/>
</dbReference>
<dbReference type="Gene3D" id="1.10.287.70">
    <property type="match status" value="1"/>
</dbReference>
<dbReference type="InterPro" id="IPR001320">
    <property type="entry name" value="Iontro_rcpt_C"/>
</dbReference>
<dbReference type="Pfam" id="PF00060">
    <property type="entry name" value="Lig_chan"/>
    <property type="match status" value="1"/>
</dbReference>
<dbReference type="Gene3D" id="3.40.50.2300">
    <property type="match status" value="2"/>
</dbReference>
<feature type="transmembrane region" description="Helical" evidence="15">
    <location>
        <begin position="589"/>
        <end position="611"/>
    </location>
</feature>
<evidence type="ECO:0000256" key="12">
    <source>
        <dbReference type="ARBA" id="ARBA00023286"/>
    </source>
</evidence>
<dbReference type="InterPro" id="IPR028082">
    <property type="entry name" value="Peripla_BP_I"/>
</dbReference>
<evidence type="ECO:0000256" key="11">
    <source>
        <dbReference type="ARBA" id="ARBA00023257"/>
    </source>
</evidence>
<keyword evidence="10" id="KW-0325">Glycoprotein</keyword>
<keyword evidence="3" id="KW-0813">Transport</keyword>
<keyword evidence="5 15" id="KW-1133">Transmembrane helix</keyword>
<feature type="chain" id="PRO_5046179920" evidence="16">
    <location>
        <begin position="22"/>
        <end position="774"/>
    </location>
</feature>
<keyword evidence="11" id="KW-0628">Postsynaptic cell membrane</keyword>
<feature type="domain" description="Ionotropic glutamate receptor L-glutamate and glycine-binding" evidence="18">
    <location>
        <begin position="432"/>
        <end position="494"/>
    </location>
</feature>
<dbReference type="InterPro" id="IPR019594">
    <property type="entry name" value="Glu/Gly-bd"/>
</dbReference>
<protein>
    <submittedName>
        <fullName evidence="20">Glutamate receptor 1-like</fullName>
    </submittedName>
</protein>
<evidence type="ECO:0000256" key="6">
    <source>
        <dbReference type="ARBA" id="ARBA00023018"/>
    </source>
</evidence>
<feature type="transmembrane region" description="Helical" evidence="15">
    <location>
        <begin position="549"/>
        <end position="568"/>
    </location>
</feature>
<keyword evidence="4 15" id="KW-0812">Transmembrane</keyword>
<dbReference type="SUPFAM" id="SSF53822">
    <property type="entry name" value="Periplasmic binding protein-like I"/>
    <property type="match status" value="1"/>
</dbReference>
<sequence>MSPKLIYIFTILLFINLKVFGKQSKIPVGVLSGPEDSSTATLLRLYNHETQSNSSSFTIEFIKEKVDWMDSYNVGMAVCRLLSRGIFALVGPSSTESYPTLASYTNKFQVPFISPSFPKILPSDAALFGVSVQPETSLAVLDIIRFYKWTSIVYLYDREDGPERLQNLLDLTSGITDLEVKEFKRIASVQETNNFLRQIELAERESIKHVILDVTPTLAKSVIVNLVNDVTIEKRNFHFLLVHPTVDEFWTELRGVNITGFRLVNTDDEVFNKFLERWKRPELGNEQITVEAVLIYDGLYVLHSAISSLLADQPDIFQENFHRGKVYFNGTAGIDCFQDPSVVFEHGPVIAQYVKEIHLTNALTKNIEFDANGHRRGYTLDIMETVPTGHTQVGTWSDDHGLQIVRTPLLSKVAHVQATEKVIVISSILEKPYLMLKEPESENPVFEGYCKDLADLLAKKLNFKYKLQLVKDGNYGSTIENSSNWNGMIGELIRKEVDMVIAPLTVTSKRAQVVHFTKSFMTVGIAMLAKKTVPKAHMSPLFFLQPFSYDVWICLCLAYLGMSILLFISSHFTVPSEKSTSETNKSKPCFTFSTSLWVTLASLFFRNTGIYAKSVSTRIVHSIWWFFTFILVVVYIASISTYLLAQQLGTGVITGSNTMYMQTIHDILHDTVTEGYPKAGIIKSGSTFSFFKNSKLPLIEKMHEYFLKNPDFLTNTIYEGIARVRQEEGGYVFLTESSTLEYISHHKPCDTMLIPGELDRKPFAVALPLESPLK</sequence>
<evidence type="ECO:0000256" key="9">
    <source>
        <dbReference type="ARBA" id="ARBA00023170"/>
    </source>
</evidence>
<evidence type="ECO:0000256" key="15">
    <source>
        <dbReference type="SAM" id="Phobius"/>
    </source>
</evidence>
<evidence type="ECO:0000256" key="10">
    <source>
        <dbReference type="ARBA" id="ARBA00023180"/>
    </source>
</evidence>
<dbReference type="GeneID" id="106468564"/>
<comment type="similarity">
    <text evidence="2">Belongs to the glutamate-gated ion channel (TC 1.A.10.1) family.</text>
</comment>
<keyword evidence="6" id="KW-0770">Synapse</keyword>
<evidence type="ECO:0000256" key="5">
    <source>
        <dbReference type="ARBA" id="ARBA00022989"/>
    </source>
</evidence>
<proteinExistence type="inferred from homology"/>
<evidence type="ECO:0000256" key="2">
    <source>
        <dbReference type="ARBA" id="ARBA00008685"/>
    </source>
</evidence>
<keyword evidence="8 15" id="KW-0472">Membrane</keyword>
<evidence type="ECO:0000313" key="20">
    <source>
        <dbReference type="RefSeq" id="XP_022252606.1"/>
    </source>
</evidence>
<dbReference type="SMART" id="SM00079">
    <property type="entry name" value="PBPe"/>
    <property type="match status" value="1"/>
</dbReference>
<dbReference type="Pfam" id="PF10613">
    <property type="entry name" value="Lig_chan-Glu_bd"/>
    <property type="match status" value="1"/>
</dbReference>
<evidence type="ECO:0000256" key="14">
    <source>
        <dbReference type="ARBA" id="ARBA00034100"/>
    </source>
</evidence>
<evidence type="ECO:0000256" key="7">
    <source>
        <dbReference type="ARBA" id="ARBA00023065"/>
    </source>
</evidence>
<evidence type="ECO:0000256" key="3">
    <source>
        <dbReference type="ARBA" id="ARBA00022448"/>
    </source>
</evidence>
<dbReference type="SMART" id="SM00918">
    <property type="entry name" value="Lig_chan-Glu_bd"/>
    <property type="match status" value="1"/>
</dbReference>
<keyword evidence="9" id="KW-0675">Receptor</keyword>
<dbReference type="InterPro" id="IPR001828">
    <property type="entry name" value="ANF_lig-bd_rcpt"/>
</dbReference>
<organism evidence="19 20">
    <name type="scientific">Limulus polyphemus</name>
    <name type="common">Atlantic horseshoe crab</name>
    <dbReference type="NCBI Taxonomy" id="6850"/>
    <lineage>
        <taxon>Eukaryota</taxon>
        <taxon>Metazoa</taxon>
        <taxon>Ecdysozoa</taxon>
        <taxon>Arthropoda</taxon>
        <taxon>Chelicerata</taxon>
        <taxon>Merostomata</taxon>
        <taxon>Xiphosura</taxon>
        <taxon>Limulidae</taxon>
        <taxon>Limulus</taxon>
    </lineage>
</organism>
<dbReference type="InterPro" id="IPR015683">
    <property type="entry name" value="Ionotropic_Glu_rcpt"/>
</dbReference>
<feature type="transmembrane region" description="Helical" evidence="15">
    <location>
        <begin position="623"/>
        <end position="645"/>
    </location>
</feature>